<protein>
    <submittedName>
        <fullName evidence="12">Unannotated protein</fullName>
    </submittedName>
</protein>
<dbReference type="CDD" id="cd06163">
    <property type="entry name" value="S2P-M50_PDZ_RseP-like"/>
    <property type="match status" value="1"/>
</dbReference>
<keyword evidence="3" id="KW-0645">Protease</keyword>
<evidence type="ECO:0000256" key="7">
    <source>
        <dbReference type="ARBA" id="ARBA00022989"/>
    </source>
</evidence>
<keyword evidence="9 10" id="KW-0472">Membrane</keyword>
<evidence type="ECO:0000256" key="8">
    <source>
        <dbReference type="ARBA" id="ARBA00023049"/>
    </source>
</evidence>
<dbReference type="InterPro" id="IPR041489">
    <property type="entry name" value="PDZ_6"/>
</dbReference>
<evidence type="ECO:0000256" key="9">
    <source>
        <dbReference type="ARBA" id="ARBA00023136"/>
    </source>
</evidence>
<proteinExistence type="predicted"/>
<feature type="transmembrane region" description="Helical" evidence="10">
    <location>
        <begin position="323"/>
        <end position="343"/>
    </location>
</feature>
<dbReference type="InterPro" id="IPR004387">
    <property type="entry name" value="Pept_M50_Zn"/>
</dbReference>
<evidence type="ECO:0000313" key="12">
    <source>
        <dbReference type="EMBL" id="CAB4955093.1"/>
    </source>
</evidence>
<feature type="transmembrane region" description="Helical" evidence="10">
    <location>
        <begin position="380"/>
        <end position="403"/>
    </location>
</feature>
<dbReference type="InterPro" id="IPR001478">
    <property type="entry name" value="PDZ"/>
</dbReference>
<dbReference type="GO" id="GO:0016020">
    <property type="term" value="C:membrane"/>
    <property type="evidence" value="ECO:0007669"/>
    <property type="project" value="UniProtKB-SubCell"/>
</dbReference>
<dbReference type="SUPFAM" id="SSF50156">
    <property type="entry name" value="PDZ domain-like"/>
    <property type="match status" value="1"/>
</dbReference>
<comment type="subcellular location">
    <subcellularLocation>
        <location evidence="2">Membrane</location>
        <topology evidence="2">Multi-pass membrane protein</topology>
    </subcellularLocation>
</comment>
<dbReference type="Pfam" id="PF17820">
    <property type="entry name" value="PDZ_6"/>
    <property type="match status" value="1"/>
</dbReference>
<dbReference type="AlphaFoldDB" id="A0A6J7KJX7"/>
<evidence type="ECO:0000256" key="4">
    <source>
        <dbReference type="ARBA" id="ARBA00022692"/>
    </source>
</evidence>
<dbReference type="PANTHER" id="PTHR42837:SF2">
    <property type="entry name" value="MEMBRANE METALLOPROTEASE ARASP2, CHLOROPLASTIC-RELATED"/>
    <property type="match status" value="1"/>
</dbReference>
<dbReference type="InterPro" id="IPR008915">
    <property type="entry name" value="Peptidase_M50"/>
</dbReference>
<dbReference type="PANTHER" id="PTHR42837">
    <property type="entry name" value="REGULATOR OF SIGMA-E PROTEASE RSEP"/>
    <property type="match status" value="1"/>
</dbReference>
<evidence type="ECO:0000256" key="10">
    <source>
        <dbReference type="SAM" id="Phobius"/>
    </source>
</evidence>
<name>A0A6J7KJX7_9ZZZZ</name>
<accession>A0A6J7KJX7</accession>
<dbReference type="Pfam" id="PF02163">
    <property type="entry name" value="Peptidase_M50"/>
    <property type="match status" value="1"/>
</dbReference>
<dbReference type="Gene3D" id="2.30.42.10">
    <property type="match status" value="1"/>
</dbReference>
<feature type="transmembrane region" description="Helical" evidence="10">
    <location>
        <begin position="117"/>
        <end position="140"/>
    </location>
</feature>
<feature type="domain" description="PDZ" evidence="11">
    <location>
        <begin position="136"/>
        <end position="219"/>
    </location>
</feature>
<gene>
    <name evidence="12" type="ORF">UFOPK3837_00686</name>
</gene>
<dbReference type="GO" id="GO:0006508">
    <property type="term" value="P:proteolysis"/>
    <property type="evidence" value="ECO:0007669"/>
    <property type="project" value="UniProtKB-KW"/>
</dbReference>
<keyword evidence="8" id="KW-0482">Metalloprotease</keyword>
<keyword evidence="4 10" id="KW-0812">Transmembrane</keyword>
<reference evidence="12" key="1">
    <citation type="submission" date="2020-05" db="EMBL/GenBank/DDBJ databases">
        <authorList>
            <person name="Chiriac C."/>
            <person name="Salcher M."/>
            <person name="Ghai R."/>
            <person name="Kavagutti S V."/>
        </authorList>
    </citation>
    <scope>NUCLEOTIDE SEQUENCE</scope>
</reference>
<keyword evidence="6" id="KW-0862">Zinc</keyword>
<keyword evidence="5" id="KW-0378">Hydrolase</keyword>
<evidence type="ECO:0000256" key="2">
    <source>
        <dbReference type="ARBA" id="ARBA00004141"/>
    </source>
</evidence>
<organism evidence="12">
    <name type="scientific">freshwater metagenome</name>
    <dbReference type="NCBI Taxonomy" id="449393"/>
    <lineage>
        <taxon>unclassified sequences</taxon>
        <taxon>metagenomes</taxon>
        <taxon>ecological metagenomes</taxon>
    </lineage>
</organism>
<evidence type="ECO:0000259" key="11">
    <source>
        <dbReference type="SMART" id="SM00228"/>
    </source>
</evidence>
<evidence type="ECO:0000256" key="5">
    <source>
        <dbReference type="ARBA" id="ARBA00022801"/>
    </source>
</evidence>
<dbReference type="EMBL" id="CAFBNO010000025">
    <property type="protein sequence ID" value="CAB4955093.1"/>
    <property type="molecule type" value="Genomic_DNA"/>
</dbReference>
<dbReference type="InterPro" id="IPR036034">
    <property type="entry name" value="PDZ_sf"/>
</dbReference>
<dbReference type="SMART" id="SM00228">
    <property type="entry name" value="PDZ"/>
    <property type="match status" value="1"/>
</dbReference>
<evidence type="ECO:0000256" key="1">
    <source>
        <dbReference type="ARBA" id="ARBA00001947"/>
    </source>
</evidence>
<evidence type="ECO:0000256" key="6">
    <source>
        <dbReference type="ARBA" id="ARBA00022833"/>
    </source>
</evidence>
<keyword evidence="7 10" id="KW-1133">Transmembrane helix</keyword>
<sequence>MGIIVIIIGLALSIGLHEFGHLIPAKLFGVRVPHWAIGFGPKLFSKKIGETEYSFRLIPLGGYITMIGMYPPDRKGKDAKRPFGRLIAQARGAHSEFMQDGDEGKRTLYSLPAWKRIIIMFGGPVTNLIIGMVLLTSVFVSVGSMQSTTSVKKVVPCVAAMTQGKCLADALPTPAVAAGILAGDKILTIDGKSVSSYAQVQTAIQTSRAPIEMTLLRKGETVSVTLPAAWAKLPYLDAKTGQQKTHTARFIGVSFAEKAVPTSFSEGFNQAGSVVSGTFGIIGSFPQQVYTTLERTVLSQERDPNGAVSIVGVAEASTKVDSFAYWLYLLGSLNIALFVFNMIPLPPLDGGHIAGGVYEYLKRGAFKLLRKKDPGPVDTALMAPIAQVMFVVLFFVGIMVVFADVVNPIVF</sequence>
<evidence type="ECO:0000256" key="3">
    <source>
        <dbReference type="ARBA" id="ARBA00022670"/>
    </source>
</evidence>
<dbReference type="GO" id="GO:0004222">
    <property type="term" value="F:metalloendopeptidase activity"/>
    <property type="evidence" value="ECO:0007669"/>
    <property type="project" value="InterPro"/>
</dbReference>
<comment type="cofactor">
    <cofactor evidence="1">
        <name>Zn(2+)</name>
        <dbReference type="ChEBI" id="CHEBI:29105"/>
    </cofactor>
</comment>